<comment type="cofactor">
    <cofactor evidence="1">
        <name>Mg(2+)</name>
        <dbReference type="ChEBI" id="CHEBI:18420"/>
    </cofactor>
</comment>
<dbReference type="CDD" id="cd04663">
    <property type="entry name" value="NUDIX_Hydrolase"/>
    <property type="match status" value="1"/>
</dbReference>
<dbReference type="PANTHER" id="PTHR43046">
    <property type="entry name" value="GDP-MANNOSE MANNOSYL HYDROLASE"/>
    <property type="match status" value="1"/>
</dbReference>
<dbReference type="InterPro" id="IPR015797">
    <property type="entry name" value="NUDIX_hydrolase-like_dom_sf"/>
</dbReference>
<dbReference type="InterPro" id="IPR020476">
    <property type="entry name" value="Nudix_hydrolase"/>
</dbReference>
<feature type="domain" description="Nudix hydrolase" evidence="5">
    <location>
        <begin position="4"/>
        <end position="149"/>
    </location>
</feature>
<reference evidence="7" key="1">
    <citation type="submission" date="2019-07" db="EMBL/GenBank/DDBJ databases">
        <title>Arthrobacter KR32 sp. nov., isolated from mountain cheese made of cows milk.</title>
        <authorList>
            <person name="Flegler A."/>
        </authorList>
    </citation>
    <scope>NUCLEOTIDE SEQUENCE [LARGE SCALE GENOMIC DNA]</scope>
    <source>
        <strain evidence="7">KR32</strain>
    </source>
</reference>
<protein>
    <submittedName>
        <fullName evidence="6">NUDIX domain-containing protein</fullName>
    </submittedName>
</protein>
<evidence type="ECO:0000313" key="7">
    <source>
        <dbReference type="Proteomes" id="UP000326464"/>
    </source>
</evidence>
<accession>A0A7X1NNE5</accession>
<dbReference type="PROSITE" id="PS51462">
    <property type="entry name" value="NUDIX"/>
    <property type="match status" value="1"/>
</dbReference>
<dbReference type="InterPro" id="IPR000086">
    <property type="entry name" value="NUDIX_hydrolase_dom"/>
</dbReference>
<sequence>MKPTRVRAAAYVLRGEGAGREVLVFDHVDHPEAGTQVPGGGVDPGETLDEAARREVLEETGLTVRGPLVAVGVRATPPAPPVPDQITVFFAVETAERRSSWEHRVTGDATDPGSDTGLLFRCFFVPLARAQEAGKVTGNYHLGFAHLLR</sequence>
<evidence type="ECO:0000259" key="5">
    <source>
        <dbReference type="PROSITE" id="PS51462"/>
    </source>
</evidence>
<evidence type="ECO:0000256" key="3">
    <source>
        <dbReference type="ARBA" id="ARBA00022801"/>
    </source>
</evidence>
<evidence type="ECO:0000256" key="1">
    <source>
        <dbReference type="ARBA" id="ARBA00001946"/>
    </source>
</evidence>
<gene>
    <name evidence="6" type="ORF">FNH21_04320</name>
</gene>
<dbReference type="Gene3D" id="3.90.79.10">
    <property type="entry name" value="Nucleoside Triphosphate Pyrophosphohydrolase"/>
    <property type="match status" value="1"/>
</dbReference>
<dbReference type="Pfam" id="PF00293">
    <property type="entry name" value="NUDIX"/>
    <property type="match status" value="1"/>
</dbReference>
<comment type="caution">
    <text evidence="6">The sequence shown here is derived from an EMBL/GenBank/DDBJ whole genome shotgun (WGS) entry which is preliminary data.</text>
</comment>
<name>A0A7X1NNE5_9MICC</name>
<evidence type="ECO:0000313" key="6">
    <source>
        <dbReference type="EMBL" id="MPY09945.1"/>
    </source>
</evidence>
<dbReference type="GO" id="GO:0016787">
    <property type="term" value="F:hydrolase activity"/>
    <property type="evidence" value="ECO:0007669"/>
    <property type="project" value="UniProtKB-KW"/>
</dbReference>
<keyword evidence="3 4" id="KW-0378">Hydrolase</keyword>
<dbReference type="OrthoDB" id="9804442at2"/>
<dbReference type="SUPFAM" id="SSF55811">
    <property type="entry name" value="Nudix"/>
    <property type="match status" value="1"/>
</dbReference>
<dbReference type="PRINTS" id="PR00502">
    <property type="entry name" value="NUDIXFAMILY"/>
</dbReference>
<evidence type="ECO:0000256" key="4">
    <source>
        <dbReference type="RuleBase" id="RU003476"/>
    </source>
</evidence>
<dbReference type="PANTHER" id="PTHR43046:SF14">
    <property type="entry name" value="MUTT_NUDIX FAMILY PROTEIN"/>
    <property type="match status" value="1"/>
</dbReference>
<dbReference type="PROSITE" id="PS00893">
    <property type="entry name" value="NUDIX_BOX"/>
    <property type="match status" value="1"/>
</dbReference>
<dbReference type="AlphaFoldDB" id="A0A7X1NNE5"/>
<dbReference type="Proteomes" id="UP000326464">
    <property type="component" value="Unassembled WGS sequence"/>
</dbReference>
<organism evidence="6 7">
    <name type="scientific">Arthrobacter bussei</name>
    <dbReference type="NCBI Taxonomy" id="2594179"/>
    <lineage>
        <taxon>Bacteria</taxon>
        <taxon>Bacillati</taxon>
        <taxon>Actinomycetota</taxon>
        <taxon>Actinomycetes</taxon>
        <taxon>Micrococcales</taxon>
        <taxon>Micrococcaceae</taxon>
        <taxon>Arthrobacter</taxon>
    </lineage>
</organism>
<keyword evidence="7" id="KW-1185">Reference proteome</keyword>
<dbReference type="InterPro" id="IPR020084">
    <property type="entry name" value="NUDIX_hydrolase_CS"/>
</dbReference>
<comment type="similarity">
    <text evidence="2 4">Belongs to the Nudix hydrolase family.</text>
</comment>
<proteinExistence type="inferred from homology"/>
<dbReference type="EMBL" id="VJXX01000001">
    <property type="protein sequence ID" value="MPY09945.1"/>
    <property type="molecule type" value="Genomic_DNA"/>
</dbReference>
<evidence type="ECO:0000256" key="2">
    <source>
        <dbReference type="ARBA" id="ARBA00005582"/>
    </source>
</evidence>